<evidence type="ECO:0008006" key="3">
    <source>
        <dbReference type="Google" id="ProtNLM"/>
    </source>
</evidence>
<comment type="caution">
    <text evidence="1">The sequence shown here is derived from an EMBL/GenBank/DDBJ whole genome shotgun (WGS) entry which is preliminary data.</text>
</comment>
<organism evidence="1 2">
    <name type="scientific">Haloferula rosea</name>
    <dbReference type="NCBI Taxonomy" id="490093"/>
    <lineage>
        <taxon>Bacteria</taxon>
        <taxon>Pseudomonadati</taxon>
        <taxon>Verrucomicrobiota</taxon>
        <taxon>Verrucomicrobiia</taxon>
        <taxon>Verrucomicrobiales</taxon>
        <taxon>Verrucomicrobiaceae</taxon>
        <taxon>Haloferula</taxon>
    </lineage>
</organism>
<dbReference type="RefSeq" id="WP_200274984.1">
    <property type="nucleotide sequence ID" value="NZ_JAENII010000001.1"/>
</dbReference>
<reference evidence="1" key="1">
    <citation type="submission" date="2021-01" db="EMBL/GenBank/DDBJ databases">
        <title>Modified the classification status of verrucomicrobia.</title>
        <authorList>
            <person name="Feng X."/>
        </authorList>
    </citation>
    <scope>NUCLEOTIDE SEQUENCE</scope>
    <source>
        <strain evidence="1">KCTC 22201</strain>
    </source>
</reference>
<accession>A0A934R723</accession>
<keyword evidence="2" id="KW-1185">Reference proteome</keyword>
<dbReference type="AlphaFoldDB" id="A0A934R723"/>
<proteinExistence type="predicted"/>
<sequence length="281" mass="30889">MWLSAANAQETGQSADEIAKELANPNTSLTSLKLQTQYYAFQSDVPGLGDLDMVKLYLQPTLPFELANGNTLWVRPGVPFLVNQPVFDTGSRRIEEESGLGDVTLDVQYGTTLENGFLWSIGASTSLPTATEKGLGTDFWTIGPGFQIGRVTETSVVGVFVNHQWDVAGNGKSGLDRPYVLLGPNDPAVSLTTIQFFGIMMPGNGWSFGTAPIMTYNHESDDWIIPLHLTVNKTLSIAGRPWEFSVDLNYYVETPDEFGPEWMVGFNIAPVVENVFARWVQ</sequence>
<evidence type="ECO:0000313" key="1">
    <source>
        <dbReference type="EMBL" id="MBK1825412.1"/>
    </source>
</evidence>
<dbReference type="Proteomes" id="UP000658278">
    <property type="component" value="Unassembled WGS sequence"/>
</dbReference>
<evidence type="ECO:0000313" key="2">
    <source>
        <dbReference type="Proteomes" id="UP000658278"/>
    </source>
</evidence>
<name>A0A934R723_9BACT</name>
<protein>
    <recommendedName>
        <fullName evidence="3">Neuromedin U</fullName>
    </recommendedName>
</protein>
<dbReference type="EMBL" id="JAENII010000001">
    <property type="protein sequence ID" value="MBK1825412.1"/>
    <property type="molecule type" value="Genomic_DNA"/>
</dbReference>
<gene>
    <name evidence="1" type="ORF">JIN81_00145</name>
</gene>